<dbReference type="SUPFAM" id="SSF52540">
    <property type="entry name" value="P-loop containing nucleoside triphosphate hydrolases"/>
    <property type="match status" value="2"/>
</dbReference>
<sequence length="517" mass="59378">MCKGIRNLEEQVILEMRDVTYCYEGETLPVWKHLSCCFYKGKIHAISGPSGCGKSSILYLLDGLVPHMYEGELDGKLLLKGEEVTDLPPRDRCDRIGFVMQNPESQFCTFTVEEELAFGMENLGVRPELMGEKIQKALAFVGMSGFEKTDLNNLSGGQKQKIAIASLLVTEPEILLLDEPTANLDPESRRQIFDLILRLSREEGITIILVEHNIAEIIDQVDHVLALDGSGHVTASGTREEVMREGWKVLAEDRIERRAVDLSTEEEILRIEGCKFAYPIPGKRKKDKETGKQILKGLDLSVRRQEFLAIVGENGVGKTTLMRLIFRINTQEAGTIHLFGRPIESYRKKELYHLIGLVFQNPENQFIKNTVYEELMFSLKRVRISDEEKERRVQEMLEKFHLDQEKEKSPFVLSQGQKRRLSVADMLLTNQKILFLDEPTYGQDFENRQELMKDMQKLVEEGITIVMITHDLSLVRQYATRVVELEDGRVKQDLPAEDYFTWREAERERGDETCSRT</sequence>
<proteinExistence type="inferred from homology"/>
<evidence type="ECO:0000256" key="6">
    <source>
        <dbReference type="ARBA" id="ARBA00022840"/>
    </source>
</evidence>
<dbReference type="PROSITE" id="PS50893">
    <property type="entry name" value="ABC_TRANSPORTER_2"/>
    <property type="match status" value="2"/>
</dbReference>
<dbReference type="InterPro" id="IPR015856">
    <property type="entry name" value="ABC_transpr_CbiO/EcfA_su"/>
</dbReference>
<accession>A0A9D1UE61</accession>
<comment type="similarity">
    <text evidence="2">Belongs to the ABC transporter superfamily.</text>
</comment>
<dbReference type="Proteomes" id="UP000824263">
    <property type="component" value="Unassembled WGS sequence"/>
</dbReference>
<evidence type="ECO:0000313" key="10">
    <source>
        <dbReference type="EMBL" id="HIW84492.1"/>
    </source>
</evidence>
<dbReference type="PANTHER" id="PTHR43553">
    <property type="entry name" value="HEAVY METAL TRANSPORTER"/>
    <property type="match status" value="1"/>
</dbReference>
<dbReference type="GO" id="GO:0042626">
    <property type="term" value="F:ATPase-coupled transmembrane transporter activity"/>
    <property type="evidence" value="ECO:0007669"/>
    <property type="project" value="TreeGrafter"/>
</dbReference>
<dbReference type="InterPro" id="IPR017871">
    <property type="entry name" value="ABC_transporter-like_CS"/>
</dbReference>
<keyword evidence="5" id="KW-0547">Nucleotide-binding</keyword>
<keyword evidence="4" id="KW-1003">Cell membrane</keyword>
<dbReference type="CDD" id="cd03225">
    <property type="entry name" value="ABC_cobalt_CbiO_domain1"/>
    <property type="match status" value="2"/>
</dbReference>
<dbReference type="InterPro" id="IPR027417">
    <property type="entry name" value="P-loop_NTPase"/>
</dbReference>
<dbReference type="InterPro" id="IPR003439">
    <property type="entry name" value="ABC_transporter-like_ATP-bd"/>
</dbReference>
<name>A0A9D1UE61_9FIRM</name>
<dbReference type="EMBL" id="DXGF01000159">
    <property type="protein sequence ID" value="HIW84492.1"/>
    <property type="molecule type" value="Genomic_DNA"/>
</dbReference>
<protein>
    <submittedName>
        <fullName evidence="10">ATP-binding cassette domain-containing protein</fullName>
    </submittedName>
</protein>
<dbReference type="InterPro" id="IPR003593">
    <property type="entry name" value="AAA+_ATPase"/>
</dbReference>
<evidence type="ECO:0000256" key="7">
    <source>
        <dbReference type="ARBA" id="ARBA00022967"/>
    </source>
</evidence>
<organism evidence="10 11">
    <name type="scientific">Candidatus Dorea gallistercoris</name>
    <dbReference type="NCBI Taxonomy" id="2838542"/>
    <lineage>
        <taxon>Bacteria</taxon>
        <taxon>Bacillati</taxon>
        <taxon>Bacillota</taxon>
        <taxon>Clostridia</taxon>
        <taxon>Lachnospirales</taxon>
        <taxon>Lachnospiraceae</taxon>
        <taxon>Dorea</taxon>
    </lineage>
</organism>
<feature type="domain" description="ABC transporter" evidence="9">
    <location>
        <begin position="14"/>
        <end position="255"/>
    </location>
</feature>
<feature type="non-terminal residue" evidence="10">
    <location>
        <position position="1"/>
    </location>
</feature>
<dbReference type="GO" id="GO:0005524">
    <property type="term" value="F:ATP binding"/>
    <property type="evidence" value="ECO:0007669"/>
    <property type="project" value="UniProtKB-KW"/>
</dbReference>
<evidence type="ECO:0000259" key="9">
    <source>
        <dbReference type="PROSITE" id="PS50893"/>
    </source>
</evidence>
<dbReference type="NCBIfam" id="NF010167">
    <property type="entry name" value="PRK13648.1"/>
    <property type="match status" value="2"/>
</dbReference>
<dbReference type="InterPro" id="IPR050095">
    <property type="entry name" value="ECF_ABC_transporter_ATP-bd"/>
</dbReference>
<evidence type="ECO:0000256" key="8">
    <source>
        <dbReference type="ARBA" id="ARBA00023136"/>
    </source>
</evidence>
<dbReference type="PROSITE" id="PS00211">
    <property type="entry name" value="ABC_TRANSPORTER_1"/>
    <property type="match status" value="2"/>
</dbReference>
<keyword evidence="7" id="KW-1278">Translocase</keyword>
<comment type="caution">
    <text evidence="10">The sequence shown here is derived from an EMBL/GenBank/DDBJ whole genome shotgun (WGS) entry which is preliminary data.</text>
</comment>
<feature type="domain" description="ABC transporter" evidence="9">
    <location>
        <begin position="269"/>
        <end position="512"/>
    </location>
</feature>
<evidence type="ECO:0000256" key="1">
    <source>
        <dbReference type="ARBA" id="ARBA00004202"/>
    </source>
</evidence>
<evidence type="ECO:0000256" key="3">
    <source>
        <dbReference type="ARBA" id="ARBA00022448"/>
    </source>
</evidence>
<evidence type="ECO:0000256" key="5">
    <source>
        <dbReference type="ARBA" id="ARBA00022741"/>
    </source>
</evidence>
<dbReference type="Gene3D" id="3.40.50.300">
    <property type="entry name" value="P-loop containing nucleotide triphosphate hydrolases"/>
    <property type="match status" value="2"/>
</dbReference>
<gene>
    <name evidence="10" type="ORF">H9873_09230</name>
</gene>
<reference evidence="10" key="1">
    <citation type="journal article" date="2021" name="PeerJ">
        <title>Extensive microbial diversity within the chicken gut microbiome revealed by metagenomics and culture.</title>
        <authorList>
            <person name="Gilroy R."/>
            <person name="Ravi A."/>
            <person name="Getino M."/>
            <person name="Pursley I."/>
            <person name="Horton D.L."/>
            <person name="Alikhan N.F."/>
            <person name="Baker D."/>
            <person name="Gharbi K."/>
            <person name="Hall N."/>
            <person name="Watson M."/>
            <person name="Adriaenssens E.M."/>
            <person name="Foster-Nyarko E."/>
            <person name="Jarju S."/>
            <person name="Secka A."/>
            <person name="Antonio M."/>
            <person name="Oren A."/>
            <person name="Chaudhuri R.R."/>
            <person name="La Ragione R."/>
            <person name="Hildebrand F."/>
            <person name="Pallen M.J."/>
        </authorList>
    </citation>
    <scope>NUCLEOTIDE SEQUENCE</scope>
    <source>
        <strain evidence="10">ChiSxjej1B13-11762</strain>
    </source>
</reference>
<dbReference type="Pfam" id="PF00005">
    <property type="entry name" value="ABC_tran"/>
    <property type="match status" value="2"/>
</dbReference>
<reference evidence="10" key="2">
    <citation type="submission" date="2021-04" db="EMBL/GenBank/DDBJ databases">
        <authorList>
            <person name="Gilroy R."/>
        </authorList>
    </citation>
    <scope>NUCLEOTIDE SEQUENCE</scope>
    <source>
        <strain evidence="10">ChiSxjej1B13-11762</strain>
    </source>
</reference>
<dbReference type="PANTHER" id="PTHR43553:SF19">
    <property type="entry name" value="HMP_THIAMINE IMPORT ATP-BINDING PROTEIN YKOD-RELATED"/>
    <property type="match status" value="1"/>
</dbReference>
<dbReference type="GO" id="GO:0043190">
    <property type="term" value="C:ATP-binding cassette (ABC) transporter complex"/>
    <property type="evidence" value="ECO:0007669"/>
    <property type="project" value="TreeGrafter"/>
</dbReference>
<keyword evidence="6 10" id="KW-0067">ATP-binding</keyword>
<dbReference type="GO" id="GO:0016887">
    <property type="term" value="F:ATP hydrolysis activity"/>
    <property type="evidence" value="ECO:0007669"/>
    <property type="project" value="InterPro"/>
</dbReference>
<keyword evidence="3" id="KW-0813">Transport</keyword>
<evidence type="ECO:0000256" key="4">
    <source>
        <dbReference type="ARBA" id="ARBA00022475"/>
    </source>
</evidence>
<evidence type="ECO:0000256" key="2">
    <source>
        <dbReference type="ARBA" id="ARBA00005417"/>
    </source>
</evidence>
<evidence type="ECO:0000313" key="11">
    <source>
        <dbReference type="Proteomes" id="UP000824263"/>
    </source>
</evidence>
<comment type="subcellular location">
    <subcellularLocation>
        <location evidence="1">Cell membrane</location>
        <topology evidence="1">Peripheral membrane protein</topology>
    </subcellularLocation>
</comment>
<dbReference type="AlphaFoldDB" id="A0A9D1UE61"/>
<dbReference type="SMART" id="SM00382">
    <property type="entry name" value="AAA"/>
    <property type="match status" value="2"/>
</dbReference>
<keyword evidence="8" id="KW-0472">Membrane</keyword>